<evidence type="ECO:0000313" key="1">
    <source>
        <dbReference type="EMBL" id="KGK59686.1"/>
    </source>
</evidence>
<name>A0AB34PF20_9XANT</name>
<proteinExistence type="predicted"/>
<evidence type="ECO:0000313" key="2">
    <source>
        <dbReference type="Proteomes" id="UP000029879"/>
    </source>
</evidence>
<dbReference type="Proteomes" id="UP000029879">
    <property type="component" value="Unassembled WGS sequence"/>
</dbReference>
<comment type="caution">
    <text evidence="1">The sequence shown here is derived from an EMBL/GenBank/DDBJ whole genome shotgun (WGS) entry which is preliminary data.</text>
</comment>
<dbReference type="EMBL" id="JRQI01000003">
    <property type="protein sequence ID" value="KGK59686.1"/>
    <property type="molecule type" value="Genomic_DNA"/>
</dbReference>
<reference evidence="1 2" key="1">
    <citation type="submission" date="2014-10" db="EMBL/GenBank/DDBJ databases">
        <title>Genome sequence of a Xanthomonas strain that is pathogenic on beans.</title>
        <authorList>
            <person name="Aritua V."/>
            <person name="Sapp M."/>
            <person name="Harrison J."/>
            <person name="Smith J."/>
            <person name="Studholme D."/>
        </authorList>
    </citation>
    <scope>NUCLEOTIDE SEQUENCE [LARGE SCALE GENOMIC DNA]</scope>
    <source>
        <strain evidence="1 2">Nyagatare</strain>
    </source>
</reference>
<dbReference type="AlphaFoldDB" id="A0AB34PF20"/>
<gene>
    <name evidence="1" type="ORF">NC00_00935</name>
</gene>
<accession>A0AB34PF20</accession>
<protein>
    <submittedName>
        <fullName evidence="1">Uncharacterized protein</fullName>
    </submittedName>
</protein>
<organism evidence="1 2">
    <name type="scientific">Xanthomonas cannabis pv. phaseoli</name>
    <dbReference type="NCBI Taxonomy" id="1885902"/>
    <lineage>
        <taxon>Bacteria</taxon>
        <taxon>Pseudomonadati</taxon>
        <taxon>Pseudomonadota</taxon>
        <taxon>Gammaproteobacteria</taxon>
        <taxon>Lysobacterales</taxon>
        <taxon>Lysobacteraceae</taxon>
        <taxon>Xanthomonas</taxon>
    </lineage>
</organism>
<sequence>MTYWAPAMGAQNKGEIDTAQSAIARFVYNQKKILEHTDNHIFVEQLLYTDNTPKMAHNAKIDPKQMGDFLSELSAPLLQFTSGYALWGYQNYRANLLYNPDFALGMKGWDTKGTVVLQGAAPFSATLGDGGTISQQVPVSRDHYVNFADNVRVNMIAGGDGEIEVSLGKRAARMRVSGAAKEITMFLPEAVTGTAFSIRVLTGSVTLSRIYAYRFIQESSARDDYGRDLPDMAYIRKMNKKIEMLDGLPSMYSSEAGNLDRVVGTYGVEKDGQQVYSWAGPKVLAYVKATGQYVEVKGTLNVSMFGNAICGVQGSINGVDVARLEHRHDGTFSLKLPVPVDQLGRPVKVGLKSSCQTHPSPGQGDQRVLSFVLNSIGVPN</sequence>